<dbReference type="AlphaFoldDB" id="C2CK99"/>
<reference evidence="2 3" key="1">
    <citation type="submission" date="2009-01" db="EMBL/GenBank/DDBJ databases">
        <authorList>
            <person name="Qin X."/>
            <person name="Bachman B."/>
            <person name="Battles P."/>
            <person name="Bell A."/>
            <person name="Bess C."/>
            <person name="Bickham C."/>
            <person name="Chaboub L."/>
            <person name="Chen D."/>
            <person name="Coyle M."/>
            <person name="Deiros D.R."/>
            <person name="Dinh H."/>
            <person name="Forbes L."/>
            <person name="Fowler G."/>
            <person name="Francisco L."/>
            <person name="Fu Q."/>
            <person name="Gubbala S."/>
            <person name="Hale W."/>
            <person name="Han Y."/>
            <person name="Hemphill L."/>
            <person name="Highlander S.K."/>
            <person name="Hirani K."/>
            <person name="Hogues M."/>
            <person name="Jackson L."/>
            <person name="Jakkamsetti A."/>
            <person name="Javaid M."/>
            <person name="Jiang H."/>
            <person name="Korchina V."/>
            <person name="Kovar C."/>
            <person name="Lara F."/>
            <person name="Lee S."/>
            <person name="Mata R."/>
            <person name="Mathew T."/>
            <person name="Moen C."/>
            <person name="Morales K."/>
            <person name="Munidasa M."/>
            <person name="Nazareth L."/>
            <person name="Ngo R."/>
            <person name="Nguyen L."/>
            <person name="Okwuonu G."/>
            <person name="Ongeri F."/>
            <person name="Patil S."/>
            <person name="Petrosino J."/>
            <person name="Pham C."/>
            <person name="Pham P."/>
            <person name="Pu L.-L."/>
            <person name="Puazo M."/>
            <person name="Raj R."/>
            <person name="Reid J."/>
            <person name="Rouhana J."/>
            <person name="Saada N."/>
            <person name="Shang Y."/>
            <person name="Simmons D."/>
            <person name="Thornton R."/>
            <person name="Warren J."/>
            <person name="Weissenberger G."/>
            <person name="Zhang J."/>
            <person name="Zhang L."/>
            <person name="Zhou C."/>
            <person name="Zhu D."/>
            <person name="Muzny D."/>
            <person name="Worley K."/>
            <person name="Gibbs R."/>
        </authorList>
    </citation>
    <scope>NUCLEOTIDE SEQUENCE [LARGE SCALE GENOMIC DNA]</scope>
    <source>
        <strain evidence="2 3">ATCC 35098</strain>
    </source>
</reference>
<organism evidence="2 3">
    <name type="scientific">Anaerococcus tetradius ATCC 35098</name>
    <dbReference type="NCBI Taxonomy" id="525255"/>
    <lineage>
        <taxon>Bacteria</taxon>
        <taxon>Bacillati</taxon>
        <taxon>Bacillota</taxon>
        <taxon>Tissierellia</taxon>
        <taxon>Tissierellales</taxon>
        <taxon>Peptoniphilaceae</taxon>
        <taxon>Anaerococcus</taxon>
    </lineage>
</organism>
<dbReference type="Proteomes" id="UP000003744">
    <property type="component" value="Unassembled WGS sequence"/>
</dbReference>
<dbReference type="EMBL" id="ACGC01000118">
    <property type="protein sequence ID" value="EEI82030.1"/>
    <property type="molecule type" value="Genomic_DNA"/>
</dbReference>
<feature type="region of interest" description="Disordered" evidence="1">
    <location>
        <begin position="1"/>
        <end position="21"/>
    </location>
</feature>
<proteinExistence type="predicted"/>
<accession>C2CK99</accession>
<name>C2CK99_9FIRM</name>
<comment type="caution">
    <text evidence="2">The sequence shown here is derived from an EMBL/GenBank/DDBJ whole genome shotgun (WGS) entry which is preliminary data.</text>
</comment>
<sequence length="56" mass="6650">MTQTYSNKTKQRDLQKASPFKIQKNREKSLLNTISRGERILDFEPHLLKAKSCQHY</sequence>
<evidence type="ECO:0000313" key="2">
    <source>
        <dbReference type="EMBL" id="EEI82030.1"/>
    </source>
</evidence>
<evidence type="ECO:0000313" key="3">
    <source>
        <dbReference type="Proteomes" id="UP000003744"/>
    </source>
</evidence>
<dbReference type="HOGENOM" id="CLU_3003965_0_0_9"/>
<protein>
    <submittedName>
        <fullName evidence="2">Uncharacterized protein</fullName>
    </submittedName>
</protein>
<gene>
    <name evidence="2" type="ORF">HMPREF0077_1909</name>
</gene>
<evidence type="ECO:0000256" key="1">
    <source>
        <dbReference type="SAM" id="MobiDB-lite"/>
    </source>
</evidence>